<gene>
    <name evidence="2" type="primary">ORF220260</name>
</gene>
<evidence type="ECO:0000313" key="2">
    <source>
        <dbReference type="EMBL" id="CEK99046.1"/>
    </source>
</evidence>
<sequence>GREKTDQLSTSTTIIPTHTIILEIYPWPTRFMMISSMLTKYAKNIAPSWLPSNTPTRYAEFRSKIRDQAAVRSSSHQEDIASFYRSQQEGDSRANSIS</sequence>
<protein>
    <submittedName>
        <fullName evidence="2">Uncharacterized protein</fullName>
    </submittedName>
</protein>
<dbReference type="EMBL" id="HACG01052175">
    <property type="protein sequence ID" value="CEK99046.1"/>
    <property type="molecule type" value="Transcribed_RNA"/>
</dbReference>
<feature type="compositionally biased region" description="Polar residues" evidence="1">
    <location>
        <begin position="84"/>
        <end position="98"/>
    </location>
</feature>
<feature type="compositionally biased region" description="Basic and acidic residues" evidence="1">
    <location>
        <begin position="69"/>
        <end position="79"/>
    </location>
</feature>
<dbReference type="AlphaFoldDB" id="A0A0B7C336"/>
<feature type="non-terminal residue" evidence="2">
    <location>
        <position position="1"/>
    </location>
</feature>
<feature type="non-terminal residue" evidence="2">
    <location>
        <position position="98"/>
    </location>
</feature>
<reference evidence="2" key="1">
    <citation type="submission" date="2014-12" db="EMBL/GenBank/DDBJ databases">
        <title>Insight into the proteome of Arion vulgaris.</title>
        <authorList>
            <person name="Aradska J."/>
            <person name="Bulat T."/>
            <person name="Smidak R."/>
            <person name="Sarate P."/>
            <person name="Gangsoo J."/>
            <person name="Sialana F."/>
            <person name="Bilban M."/>
            <person name="Lubec G."/>
        </authorList>
    </citation>
    <scope>NUCLEOTIDE SEQUENCE</scope>
    <source>
        <tissue evidence="2">Skin</tissue>
    </source>
</reference>
<evidence type="ECO:0000256" key="1">
    <source>
        <dbReference type="SAM" id="MobiDB-lite"/>
    </source>
</evidence>
<feature type="region of interest" description="Disordered" evidence="1">
    <location>
        <begin position="69"/>
        <end position="98"/>
    </location>
</feature>
<organism evidence="2">
    <name type="scientific">Arion vulgaris</name>
    <dbReference type="NCBI Taxonomy" id="1028688"/>
    <lineage>
        <taxon>Eukaryota</taxon>
        <taxon>Metazoa</taxon>
        <taxon>Spiralia</taxon>
        <taxon>Lophotrochozoa</taxon>
        <taxon>Mollusca</taxon>
        <taxon>Gastropoda</taxon>
        <taxon>Heterobranchia</taxon>
        <taxon>Euthyneura</taxon>
        <taxon>Panpulmonata</taxon>
        <taxon>Eupulmonata</taxon>
        <taxon>Stylommatophora</taxon>
        <taxon>Helicina</taxon>
        <taxon>Arionoidea</taxon>
        <taxon>Arionidae</taxon>
        <taxon>Arion</taxon>
    </lineage>
</organism>
<proteinExistence type="predicted"/>
<accession>A0A0B7C336</accession>
<name>A0A0B7C336_9EUPU</name>